<proteinExistence type="predicted"/>
<name>A0A0C2FDU8_9BILA</name>
<dbReference type="AlphaFoldDB" id="A0A0C2FDU8"/>
<organism evidence="1 2">
    <name type="scientific">Ancylostoma duodenale</name>
    <dbReference type="NCBI Taxonomy" id="51022"/>
    <lineage>
        <taxon>Eukaryota</taxon>
        <taxon>Metazoa</taxon>
        <taxon>Ecdysozoa</taxon>
        <taxon>Nematoda</taxon>
        <taxon>Chromadorea</taxon>
        <taxon>Rhabditida</taxon>
        <taxon>Rhabditina</taxon>
        <taxon>Rhabditomorpha</taxon>
        <taxon>Strongyloidea</taxon>
        <taxon>Ancylostomatidae</taxon>
        <taxon>Ancylostomatinae</taxon>
        <taxon>Ancylostoma</taxon>
    </lineage>
</organism>
<evidence type="ECO:0000313" key="1">
    <source>
        <dbReference type="EMBL" id="KIH46725.1"/>
    </source>
</evidence>
<evidence type="ECO:0000313" key="2">
    <source>
        <dbReference type="Proteomes" id="UP000054047"/>
    </source>
</evidence>
<dbReference type="EMBL" id="KN768620">
    <property type="protein sequence ID" value="KIH46725.1"/>
    <property type="molecule type" value="Genomic_DNA"/>
</dbReference>
<keyword evidence="2" id="KW-1185">Reference proteome</keyword>
<accession>A0A0C2FDU8</accession>
<reference evidence="1 2" key="1">
    <citation type="submission" date="2013-12" db="EMBL/GenBank/DDBJ databases">
        <title>Draft genome of the parsitic nematode Ancylostoma duodenale.</title>
        <authorList>
            <person name="Mitreva M."/>
        </authorList>
    </citation>
    <scope>NUCLEOTIDE SEQUENCE [LARGE SCALE GENOMIC DNA]</scope>
    <source>
        <strain evidence="1 2">Zhejiang</strain>
    </source>
</reference>
<sequence length="289" mass="33311">MQSNACKIRIAPAPQIGQKGASAIEHIRELRTCQQAAVASQRHTFIRPPLAGIDRFNAPTSSTLYIPTLRRERITPILDVPENPKVGGRNPTASYELPALENVRRVYTFPTLDKAPISAPAPFLQDLVEKMDPIPEKPHIEAPPTVPPVAIQLAPRLLTIRRKKMKKHKRRKRYDRDFFKYQKYHKEKKLRAEREFIRRMKAHLAELESFKPEQYVEETIAAAKKEWSDELAPTGRKRYPHWSRLMSLEELYGIPKGDYIDKKAGLAGEEDAAKIRQLKIDYDNKYRGV</sequence>
<evidence type="ECO:0008006" key="3">
    <source>
        <dbReference type="Google" id="ProtNLM"/>
    </source>
</evidence>
<protein>
    <recommendedName>
        <fullName evidence="3">Mitochondrial mRNA-processing protein COX24 C-terminal domain-containing protein</fullName>
    </recommendedName>
</protein>
<dbReference type="Proteomes" id="UP000054047">
    <property type="component" value="Unassembled WGS sequence"/>
</dbReference>
<dbReference type="OrthoDB" id="5837974at2759"/>
<gene>
    <name evidence="1" type="ORF">ANCDUO_23220</name>
</gene>